<protein>
    <submittedName>
        <fullName evidence="1">Uncharacterized protein</fullName>
    </submittedName>
</protein>
<sequence>MVKFVGRSGNRVTHVMARDGLQRGEDRFWVEEAPDFVVLAADEYCCLVDPLNFCQVSVLWASSSTFAPCLAVWFSNKVTDFS</sequence>
<accession>A0A7J8WKD8</accession>
<dbReference type="Proteomes" id="UP000593577">
    <property type="component" value="Unassembled WGS sequence"/>
</dbReference>
<gene>
    <name evidence="1" type="ORF">Goari_016990</name>
</gene>
<evidence type="ECO:0000313" key="2">
    <source>
        <dbReference type="Proteomes" id="UP000593577"/>
    </source>
</evidence>
<comment type="caution">
    <text evidence="1">The sequence shown here is derived from an EMBL/GenBank/DDBJ whole genome shotgun (WGS) entry which is preliminary data.</text>
</comment>
<organism evidence="1 2">
    <name type="scientific">Gossypium aridum</name>
    <name type="common">American cotton</name>
    <name type="synonym">Erioxylum aridum</name>
    <dbReference type="NCBI Taxonomy" id="34290"/>
    <lineage>
        <taxon>Eukaryota</taxon>
        <taxon>Viridiplantae</taxon>
        <taxon>Streptophyta</taxon>
        <taxon>Embryophyta</taxon>
        <taxon>Tracheophyta</taxon>
        <taxon>Spermatophyta</taxon>
        <taxon>Magnoliopsida</taxon>
        <taxon>eudicotyledons</taxon>
        <taxon>Gunneridae</taxon>
        <taxon>Pentapetalae</taxon>
        <taxon>rosids</taxon>
        <taxon>malvids</taxon>
        <taxon>Malvales</taxon>
        <taxon>Malvaceae</taxon>
        <taxon>Malvoideae</taxon>
        <taxon>Gossypium</taxon>
    </lineage>
</organism>
<reference evidence="1 2" key="1">
    <citation type="journal article" date="2019" name="Genome Biol. Evol.">
        <title>Insights into the evolution of the New World diploid cottons (Gossypium, subgenus Houzingenia) based on genome sequencing.</title>
        <authorList>
            <person name="Grover C.E."/>
            <person name="Arick M.A. 2nd"/>
            <person name="Thrash A."/>
            <person name="Conover J.L."/>
            <person name="Sanders W.S."/>
            <person name="Peterson D.G."/>
            <person name="Frelichowski J.E."/>
            <person name="Scheffler J.A."/>
            <person name="Scheffler B.E."/>
            <person name="Wendel J.F."/>
        </authorList>
    </citation>
    <scope>NUCLEOTIDE SEQUENCE [LARGE SCALE GENOMIC DNA]</scope>
    <source>
        <strain evidence="1">185</strain>
        <tissue evidence="1">Leaf</tissue>
    </source>
</reference>
<dbReference type="AlphaFoldDB" id="A0A7J8WKD8"/>
<dbReference type="EMBL" id="JABFAA010000001">
    <property type="protein sequence ID" value="MBA0675446.1"/>
    <property type="molecule type" value="Genomic_DNA"/>
</dbReference>
<proteinExistence type="predicted"/>
<name>A0A7J8WKD8_GOSAI</name>
<evidence type="ECO:0000313" key="1">
    <source>
        <dbReference type="EMBL" id="MBA0675446.1"/>
    </source>
</evidence>
<keyword evidence="2" id="KW-1185">Reference proteome</keyword>